<keyword evidence="2" id="KW-0167">Capsid protein</keyword>
<dbReference type="Gene3D" id="3.90.1200.10">
    <property type="match status" value="1"/>
</dbReference>
<protein>
    <submittedName>
        <fullName evidence="2">CotS family spore coat protein</fullName>
    </submittedName>
</protein>
<sequence>MPYPAKQSNLDLLSEENVKKYVLPKYNLQQAQVERVKFKDTDKQRAVYKVDSINSTYCLKKVYFSREELLFVYSAVEWLFRNGINVPKILPTDDKGRFAKYSGMLFILTPWIQGTKCNFDNKEHVLKSINHLALMHNVGESFVPIEGSAVRTNFQDLSGSINKHFEQLLSCSNLAFKHGDKFSKTFLQHFETNSLLAQISTQVCSTINNNNLMASLCHLDYVNKNIIFDENNQLWVIDFDKCSMDYCTHDISYFLRRLLKRDKTNWNVEFAIDCFDSYEKVRPLNLDEYKYILSYLSFPQKFWKITRDYYNNIRKCNHNSFLYLLKKAAANDEAHLDFTIQLGKFIENKFSTKIT</sequence>
<evidence type="ECO:0000259" key="1">
    <source>
        <dbReference type="Pfam" id="PF01636"/>
    </source>
</evidence>
<organism evidence="2 3">
    <name type="scientific">Clostridium tanneri</name>
    <dbReference type="NCBI Taxonomy" id="3037988"/>
    <lineage>
        <taxon>Bacteria</taxon>
        <taxon>Bacillati</taxon>
        <taxon>Bacillota</taxon>
        <taxon>Clostridia</taxon>
        <taxon>Eubacteriales</taxon>
        <taxon>Clostridiaceae</taxon>
        <taxon>Clostridium</taxon>
    </lineage>
</organism>
<dbReference type="PANTHER" id="PTHR39179">
    <property type="entry name" value="SPORE COAT PROTEIN I"/>
    <property type="match status" value="1"/>
</dbReference>
<accession>A0ABU4JNS2</accession>
<dbReference type="Pfam" id="PF01636">
    <property type="entry name" value="APH"/>
    <property type="match status" value="1"/>
</dbReference>
<dbReference type="EMBL" id="JARUJP010000001">
    <property type="protein sequence ID" value="MDW8799802.1"/>
    <property type="molecule type" value="Genomic_DNA"/>
</dbReference>
<evidence type="ECO:0000313" key="3">
    <source>
        <dbReference type="Proteomes" id="UP001281656"/>
    </source>
</evidence>
<dbReference type="Proteomes" id="UP001281656">
    <property type="component" value="Unassembled WGS sequence"/>
</dbReference>
<dbReference type="InterPro" id="IPR047175">
    <property type="entry name" value="CotS-like"/>
</dbReference>
<comment type="caution">
    <text evidence="2">The sequence shown here is derived from an EMBL/GenBank/DDBJ whole genome shotgun (WGS) entry which is preliminary data.</text>
</comment>
<dbReference type="InterPro" id="IPR011009">
    <property type="entry name" value="Kinase-like_dom_sf"/>
</dbReference>
<reference evidence="2 3" key="1">
    <citation type="submission" date="2023-04" db="EMBL/GenBank/DDBJ databases">
        <title>Clostridium tannerae sp. nov., isolated from the fecal material of an alpaca.</title>
        <authorList>
            <person name="Miller S."/>
            <person name="Hendry M."/>
            <person name="King J."/>
            <person name="Sankaranarayanan K."/>
            <person name="Lawson P.A."/>
        </authorList>
    </citation>
    <scope>NUCLEOTIDE SEQUENCE [LARGE SCALE GENOMIC DNA]</scope>
    <source>
        <strain evidence="2 3">A1-XYC3</strain>
    </source>
</reference>
<name>A0ABU4JNS2_9CLOT</name>
<feature type="domain" description="Aminoglycoside phosphotransferase" evidence="1">
    <location>
        <begin position="47"/>
        <end position="284"/>
    </location>
</feature>
<gene>
    <name evidence="2" type="ORF">P8V03_01370</name>
</gene>
<dbReference type="InterPro" id="IPR002575">
    <property type="entry name" value="Aminoglycoside_PTrfase"/>
</dbReference>
<proteinExistence type="predicted"/>
<dbReference type="RefSeq" id="WP_318796485.1">
    <property type="nucleotide sequence ID" value="NZ_JARUJP010000001.1"/>
</dbReference>
<keyword evidence="3" id="KW-1185">Reference proteome</keyword>
<dbReference type="Gene3D" id="3.30.200.20">
    <property type="entry name" value="Phosphorylase Kinase, domain 1"/>
    <property type="match status" value="1"/>
</dbReference>
<dbReference type="NCBIfam" id="TIGR02906">
    <property type="entry name" value="spore_CotS"/>
    <property type="match status" value="1"/>
</dbReference>
<evidence type="ECO:0000313" key="2">
    <source>
        <dbReference type="EMBL" id="MDW8799802.1"/>
    </source>
</evidence>
<dbReference type="SUPFAM" id="SSF56112">
    <property type="entry name" value="Protein kinase-like (PK-like)"/>
    <property type="match status" value="1"/>
</dbReference>
<keyword evidence="2" id="KW-0946">Virion</keyword>
<dbReference type="InterPro" id="IPR014255">
    <property type="entry name" value="Spore_coat_CotS"/>
</dbReference>
<dbReference type="PANTHER" id="PTHR39179:SF1">
    <property type="entry name" value="SPORE COAT PROTEIN I"/>
    <property type="match status" value="1"/>
</dbReference>